<feature type="signal peptide" evidence="10">
    <location>
        <begin position="1"/>
        <end position="19"/>
    </location>
</feature>
<evidence type="ECO:0000256" key="3">
    <source>
        <dbReference type="ARBA" id="ARBA00022692"/>
    </source>
</evidence>
<feature type="chain" id="PRO_5035692457" description="MRH domain-containing protein" evidence="10">
    <location>
        <begin position="20"/>
        <end position="253"/>
    </location>
</feature>
<dbReference type="Pfam" id="PF02157">
    <property type="entry name" value="Man-6-P_recep"/>
    <property type="match status" value="1"/>
</dbReference>
<dbReference type="InterPro" id="IPR044865">
    <property type="entry name" value="MRH_dom"/>
</dbReference>
<keyword evidence="4 10" id="KW-0732">Signal</keyword>
<evidence type="ECO:0000256" key="10">
    <source>
        <dbReference type="SAM" id="SignalP"/>
    </source>
</evidence>
<sequence length="253" mass="28003">MAIIYTVFFLIVYCSLVYGKCQIHQDDESTQNVYKNMEKWKIFGNNLTVFSNGSTFSVGICSSPYNATDVAAIIQKESNVSYVLGNLDRVNLIQGDKWILLTYENGDSYDNVCNNLTRSASIMFVCGSNMTGLTILQAHTTSNHQCNYMFQLQVPDMCPIVEKDDKLSGGAIFLIVIGSLAAAYLVLGAVYMHVKHGARGIEHIPNLGMWRKIGGLAADGCDFCCRCERTSPHAGYFFDELGPDVRDDDILSP</sequence>
<gene>
    <name evidence="12" type="ORF">CJN711_LOCUS29910</name>
    <name evidence="13" type="ORF">KQP761_LOCUS30933</name>
    <name evidence="15" type="ORF">MBJ925_LOCUS19275</name>
    <name evidence="17" type="ORF">OVN521_LOCUS2163</name>
    <name evidence="19" type="ORF">SMN809_LOCUS4792</name>
    <name evidence="18" type="ORF">UXM345_LOCUS4490</name>
    <name evidence="14" type="ORF">WKI299_LOCUS9752</name>
    <name evidence="16" type="ORF">XDN619_LOCUS29890</name>
</gene>
<evidence type="ECO:0000256" key="4">
    <source>
        <dbReference type="ARBA" id="ARBA00022729"/>
    </source>
</evidence>
<dbReference type="PRINTS" id="PR00715">
    <property type="entry name" value="MAN6PRECEPTR"/>
</dbReference>
<dbReference type="SUPFAM" id="SSF50911">
    <property type="entry name" value="Mannose 6-phosphate receptor domain"/>
    <property type="match status" value="1"/>
</dbReference>
<feature type="transmembrane region" description="Helical" evidence="9">
    <location>
        <begin position="167"/>
        <end position="191"/>
    </location>
</feature>
<keyword evidence="20" id="KW-1185">Reference proteome</keyword>
<keyword evidence="2" id="KW-0813">Transport</keyword>
<comment type="caution">
    <text evidence="17">The sequence shown here is derived from an EMBL/GenBank/DDBJ whole genome shotgun (WGS) entry which is preliminary data.</text>
</comment>
<proteinExistence type="predicted"/>
<evidence type="ECO:0000256" key="5">
    <source>
        <dbReference type="ARBA" id="ARBA00022989"/>
    </source>
</evidence>
<dbReference type="Proteomes" id="UP000663887">
    <property type="component" value="Unassembled WGS sequence"/>
</dbReference>
<dbReference type="AlphaFoldDB" id="A0A818ZFZ5"/>
<dbReference type="GO" id="GO:0005802">
    <property type="term" value="C:trans-Golgi network"/>
    <property type="evidence" value="ECO:0007669"/>
    <property type="project" value="TreeGrafter"/>
</dbReference>
<evidence type="ECO:0000313" key="18">
    <source>
        <dbReference type="EMBL" id="CAF3795413.1"/>
    </source>
</evidence>
<dbReference type="Proteomes" id="UP000676336">
    <property type="component" value="Unassembled WGS sequence"/>
</dbReference>
<evidence type="ECO:0000256" key="7">
    <source>
        <dbReference type="ARBA" id="ARBA00023157"/>
    </source>
</evidence>
<evidence type="ECO:0000256" key="2">
    <source>
        <dbReference type="ARBA" id="ARBA00022448"/>
    </source>
</evidence>
<dbReference type="EMBL" id="CAJOBI010001144">
    <property type="protein sequence ID" value="CAF3865628.1"/>
    <property type="molecule type" value="Genomic_DNA"/>
</dbReference>
<evidence type="ECO:0000313" key="16">
    <source>
        <dbReference type="EMBL" id="CAF2157369.1"/>
    </source>
</evidence>
<dbReference type="Proteomes" id="UP000663824">
    <property type="component" value="Unassembled WGS sequence"/>
</dbReference>
<dbReference type="InterPro" id="IPR000296">
    <property type="entry name" value="Man-6-P_rcpt_cation_dep"/>
</dbReference>
<reference evidence="17" key="1">
    <citation type="submission" date="2021-02" db="EMBL/GenBank/DDBJ databases">
        <authorList>
            <person name="Nowell W R."/>
        </authorList>
    </citation>
    <scope>NUCLEOTIDE SEQUENCE</scope>
</reference>
<evidence type="ECO:0000313" key="12">
    <source>
        <dbReference type="EMBL" id="CAF1543903.1"/>
    </source>
</evidence>
<dbReference type="GO" id="GO:0006622">
    <property type="term" value="P:protein targeting to lysosome"/>
    <property type="evidence" value="ECO:0007669"/>
    <property type="project" value="InterPro"/>
</dbReference>
<keyword evidence="5 9" id="KW-1133">Transmembrane helix</keyword>
<dbReference type="PANTHER" id="PTHR15071">
    <property type="entry name" value="MANNOSE-6-PHOSPHATE RECEPTOR FAMILY MEMBER"/>
    <property type="match status" value="1"/>
</dbReference>
<dbReference type="GO" id="GO:0019904">
    <property type="term" value="F:protein domain specific binding"/>
    <property type="evidence" value="ECO:0007669"/>
    <property type="project" value="InterPro"/>
</dbReference>
<dbReference type="EMBL" id="CAJNRE010009754">
    <property type="protein sequence ID" value="CAF2084649.1"/>
    <property type="molecule type" value="Genomic_DNA"/>
</dbReference>
<evidence type="ECO:0000256" key="9">
    <source>
        <dbReference type="SAM" id="Phobius"/>
    </source>
</evidence>
<keyword evidence="3 9" id="KW-0812">Transmembrane</keyword>
<dbReference type="InterPro" id="IPR009011">
    <property type="entry name" value="Man6P_isomerase_rcpt-bd_dom_sf"/>
</dbReference>
<accession>A0A818ZFZ5</accession>
<dbReference type="Proteomes" id="UP000663842">
    <property type="component" value="Unassembled WGS sequence"/>
</dbReference>
<dbReference type="OrthoDB" id="29460at2759"/>
<evidence type="ECO:0000256" key="6">
    <source>
        <dbReference type="ARBA" id="ARBA00023136"/>
    </source>
</evidence>
<evidence type="ECO:0000313" key="20">
    <source>
        <dbReference type="Proteomes" id="UP000663866"/>
    </source>
</evidence>
<evidence type="ECO:0000313" key="13">
    <source>
        <dbReference type="EMBL" id="CAF1655703.1"/>
    </source>
</evidence>
<dbReference type="Gene3D" id="2.70.130.10">
    <property type="entry name" value="Mannose-6-phosphate receptor binding domain"/>
    <property type="match status" value="1"/>
</dbReference>
<organism evidence="17 20">
    <name type="scientific">Rotaria magnacalcarata</name>
    <dbReference type="NCBI Taxonomy" id="392030"/>
    <lineage>
        <taxon>Eukaryota</taxon>
        <taxon>Metazoa</taxon>
        <taxon>Spiralia</taxon>
        <taxon>Gnathifera</taxon>
        <taxon>Rotifera</taxon>
        <taxon>Eurotatoria</taxon>
        <taxon>Bdelloidea</taxon>
        <taxon>Philodinida</taxon>
        <taxon>Philodinidae</taxon>
        <taxon>Rotaria</taxon>
    </lineage>
</organism>
<dbReference type="EMBL" id="CAJOBG010000162">
    <property type="protein sequence ID" value="CAF3769653.1"/>
    <property type="molecule type" value="Genomic_DNA"/>
</dbReference>
<keyword evidence="6 9" id="KW-0472">Membrane</keyword>
<dbReference type="GO" id="GO:0005768">
    <property type="term" value="C:endosome"/>
    <property type="evidence" value="ECO:0007669"/>
    <property type="project" value="InterPro"/>
</dbReference>
<comment type="subcellular location">
    <subcellularLocation>
        <location evidence="1">Endomembrane system</location>
    </subcellularLocation>
</comment>
<evidence type="ECO:0000313" key="15">
    <source>
        <dbReference type="EMBL" id="CAF2084649.1"/>
    </source>
</evidence>
<dbReference type="PROSITE" id="PS51914">
    <property type="entry name" value="MRH"/>
    <property type="match status" value="1"/>
</dbReference>
<name>A0A818ZFZ5_9BILA</name>
<evidence type="ECO:0000256" key="8">
    <source>
        <dbReference type="ARBA" id="ARBA00023180"/>
    </source>
</evidence>
<keyword evidence="7" id="KW-1015">Disulfide bond</keyword>
<dbReference type="EMBL" id="CAJOBF010000308">
    <property type="protein sequence ID" value="CAF3795413.1"/>
    <property type="molecule type" value="Genomic_DNA"/>
</dbReference>
<dbReference type="Proteomes" id="UP000663866">
    <property type="component" value="Unassembled WGS sequence"/>
</dbReference>
<feature type="domain" description="MRH" evidence="11">
    <location>
        <begin position="1"/>
        <end position="160"/>
    </location>
</feature>
<dbReference type="Proteomes" id="UP000663856">
    <property type="component" value="Unassembled WGS sequence"/>
</dbReference>
<evidence type="ECO:0000313" key="19">
    <source>
        <dbReference type="EMBL" id="CAF3865628.1"/>
    </source>
</evidence>
<evidence type="ECO:0000313" key="17">
    <source>
        <dbReference type="EMBL" id="CAF3769653.1"/>
    </source>
</evidence>
<evidence type="ECO:0000256" key="1">
    <source>
        <dbReference type="ARBA" id="ARBA00004308"/>
    </source>
</evidence>
<dbReference type="InterPro" id="IPR028927">
    <property type="entry name" value="Man-6-P_rcpt"/>
</dbReference>
<evidence type="ECO:0000313" key="14">
    <source>
        <dbReference type="EMBL" id="CAF2048773.1"/>
    </source>
</evidence>
<evidence type="ECO:0000259" key="11">
    <source>
        <dbReference type="PROSITE" id="PS51914"/>
    </source>
</evidence>
<dbReference type="EMBL" id="CAJNRG010014719">
    <property type="protein sequence ID" value="CAF2157369.1"/>
    <property type="molecule type" value="Genomic_DNA"/>
</dbReference>
<dbReference type="EMBL" id="CAJNOW010017203">
    <property type="protein sequence ID" value="CAF1655703.1"/>
    <property type="molecule type" value="Genomic_DNA"/>
</dbReference>
<dbReference type="EMBL" id="CAJNRF010003265">
    <property type="protein sequence ID" value="CAF2048773.1"/>
    <property type="molecule type" value="Genomic_DNA"/>
</dbReference>
<dbReference type="Proteomes" id="UP000663834">
    <property type="component" value="Unassembled WGS sequence"/>
</dbReference>
<protein>
    <recommendedName>
        <fullName evidence="11">MRH domain-containing protein</fullName>
    </recommendedName>
</protein>
<dbReference type="Proteomes" id="UP000663855">
    <property type="component" value="Unassembled WGS sequence"/>
</dbReference>
<keyword evidence="8" id="KW-0325">Glycoprotein</keyword>
<dbReference type="PANTHER" id="PTHR15071:SF29">
    <property type="entry name" value="CATION-DEPENDENT MANNOSE-6-PHOSPHATE RECEPTOR"/>
    <property type="match status" value="1"/>
</dbReference>
<dbReference type="EMBL" id="CAJNOV010014224">
    <property type="protein sequence ID" value="CAF1543903.1"/>
    <property type="molecule type" value="Genomic_DNA"/>
</dbReference>